<proteinExistence type="predicted"/>
<dbReference type="AlphaFoldDB" id="A0A915D2J4"/>
<accession>A0A915D2J4</accession>
<dbReference type="WBParaSite" id="jg14875">
    <property type="protein sequence ID" value="jg14875"/>
    <property type="gene ID" value="jg14875"/>
</dbReference>
<keyword evidence="1" id="KW-1185">Reference proteome</keyword>
<protein>
    <submittedName>
        <fullName evidence="2">Uncharacterized protein</fullName>
    </submittedName>
</protein>
<sequence length="162" mass="18521">MQWLSYIRHIMILDRRQNILVPPPSKQHYPLDADKVTCHNTVSLGGPILCRDQLEEWSASEATLFEMLLKIWQRFPRHKEKQGGGAGEQTQTGLHPSYNKANPNLVGPQNHTQELFKSALACESCKVDESTQWYAWDLLIFNSDCAITAGCLEEARRLKKRS</sequence>
<evidence type="ECO:0000313" key="2">
    <source>
        <dbReference type="WBParaSite" id="jg14875"/>
    </source>
</evidence>
<name>A0A915D2J4_9BILA</name>
<dbReference type="Proteomes" id="UP000887574">
    <property type="component" value="Unplaced"/>
</dbReference>
<organism evidence="1 2">
    <name type="scientific">Ditylenchus dipsaci</name>
    <dbReference type="NCBI Taxonomy" id="166011"/>
    <lineage>
        <taxon>Eukaryota</taxon>
        <taxon>Metazoa</taxon>
        <taxon>Ecdysozoa</taxon>
        <taxon>Nematoda</taxon>
        <taxon>Chromadorea</taxon>
        <taxon>Rhabditida</taxon>
        <taxon>Tylenchina</taxon>
        <taxon>Tylenchomorpha</taxon>
        <taxon>Sphaerularioidea</taxon>
        <taxon>Anguinidae</taxon>
        <taxon>Anguininae</taxon>
        <taxon>Ditylenchus</taxon>
    </lineage>
</organism>
<evidence type="ECO:0000313" key="1">
    <source>
        <dbReference type="Proteomes" id="UP000887574"/>
    </source>
</evidence>
<reference evidence="2" key="1">
    <citation type="submission" date="2022-11" db="UniProtKB">
        <authorList>
            <consortium name="WormBaseParasite"/>
        </authorList>
    </citation>
    <scope>IDENTIFICATION</scope>
</reference>